<name>A0ABV5PJR9_STRCM</name>
<gene>
    <name evidence="2" type="ORF">ACFFTU_25860</name>
</gene>
<dbReference type="EMBL" id="JBHMCR010000017">
    <property type="protein sequence ID" value="MFB9523374.1"/>
    <property type="molecule type" value="Genomic_DNA"/>
</dbReference>
<feature type="region of interest" description="Disordered" evidence="1">
    <location>
        <begin position="288"/>
        <end position="308"/>
    </location>
</feature>
<sequence length="338" mass="37362">MQDASETNADDSTLEQLRRELSSISSSYLHVPPSSLVYRAVMLRDRLARLLQGRQKPAQRRVLLSLGAKSCALLAWMSDDLGDGNAAYNQALAAWDLADLADDNEARRWVRVVQSRQSYWSRNFVESAERAVDGTTWPSSDGLDVFLKLMAARSWAAAGFTDRALEALREWEQAGEGDAVGSCIGLFSLQHDRQRYLAGSTLLTLGEPEWALRELTASLDWAGRLPAGQSFYAVDVLARVDLMRARLRLDDLGEAREILEPVFALEPDKLINMVMLTLRNAAAELRRDAAGGNGGSTREKGDESARRNRTAAVHEIADRIDDFLGSVLEVSRLAQLEG</sequence>
<proteinExistence type="predicted"/>
<keyword evidence="3" id="KW-1185">Reference proteome</keyword>
<protein>
    <submittedName>
        <fullName evidence="2">Uncharacterized protein</fullName>
    </submittedName>
</protein>
<evidence type="ECO:0000313" key="2">
    <source>
        <dbReference type="EMBL" id="MFB9523374.1"/>
    </source>
</evidence>
<dbReference type="RefSeq" id="WP_345226185.1">
    <property type="nucleotide sequence ID" value="NZ_BAAAXE010000013.1"/>
</dbReference>
<comment type="caution">
    <text evidence="2">The sequence shown here is derived from an EMBL/GenBank/DDBJ whole genome shotgun (WGS) entry which is preliminary data.</text>
</comment>
<evidence type="ECO:0000313" key="3">
    <source>
        <dbReference type="Proteomes" id="UP001589718"/>
    </source>
</evidence>
<feature type="compositionally biased region" description="Basic and acidic residues" evidence="1">
    <location>
        <begin position="297"/>
        <end position="306"/>
    </location>
</feature>
<reference evidence="2 3" key="1">
    <citation type="submission" date="2024-09" db="EMBL/GenBank/DDBJ databases">
        <authorList>
            <person name="Sun Q."/>
            <person name="Mori K."/>
        </authorList>
    </citation>
    <scope>NUCLEOTIDE SEQUENCE [LARGE SCALE GENOMIC DNA]</scope>
    <source>
        <strain evidence="2 3">JCM 4362</strain>
    </source>
</reference>
<organism evidence="2 3">
    <name type="scientific">Streptomyces cremeus</name>
    <dbReference type="NCBI Taxonomy" id="66881"/>
    <lineage>
        <taxon>Bacteria</taxon>
        <taxon>Bacillati</taxon>
        <taxon>Actinomycetota</taxon>
        <taxon>Actinomycetes</taxon>
        <taxon>Kitasatosporales</taxon>
        <taxon>Streptomycetaceae</taxon>
        <taxon>Streptomyces</taxon>
    </lineage>
</organism>
<accession>A0ABV5PJR9</accession>
<dbReference type="Proteomes" id="UP001589718">
    <property type="component" value="Unassembled WGS sequence"/>
</dbReference>
<evidence type="ECO:0000256" key="1">
    <source>
        <dbReference type="SAM" id="MobiDB-lite"/>
    </source>
</evidence>